<dbReference type="PANTHER" id="PTHR43690:SF18">
    <property type="entry name" value="INSULIN-DEGRADING ENZYME-RELATED"/>
    <property type="match status" value="1"/>
</dbReference>
<evidence type="ECO:0000256" key="4">
    <source>
        <dbReference type="ARBA" id="ARBA00022801"/>
    </source>
</evidence>
<dbReference type="Gene3D" id="3.30.830.10">
    <property type="entry name" value="Metalloenzyme, LuxS/M16 peptidase-like"/>
    <property type="match status" value="2"/>
</dbReference>
<dbReference type="InterPro" id="IPR011249">
    <property type="entry name" value="Metalloenz_LuxS/M16"/>
</dbReference>
<keyword evidence="2" id="KW-0645">Protease</keyword>
<evidence type="ECO:0000256" key="5">
    <source>
        <dbReference type="ARBA" id="ARBA00022833"/>
    </source>
</evidence>
<evidence type="ECO:0000256" key="2">
    <source>
        <dbReference type="ARBA" id="ARBA00022670"/>
    </source>
</evidence>
<dbReference type="InterPro" id="IPR011765">
    <property type="entry name" value="Pept_M16_N"/>
</dbReference>
<dbReference type="InterPro" id="IPR050626">
    <property type="entry name" value="Peptidase_M16"/>
</dbReference>
<evidence type="ECO:0000256" key="7">
    <source>
        <dbReference type="SAM" id="MobiDB-lite"/>
    </source>
</evidence>
<dbReference type="GO" id="GO:0046872">
    <property type="term" value="F:metal ion binding"/>
    <property type="evidence" value="ECO:0007669"/>
    <property type="project" value="UniProtKB-KW"/>
</dbReference>
<dbReference type="GO" id="GO:0004222">
    <property type="term" value="F:metalloendopeptidase activity"/>
    <property type="evidence" value="ECO:0007669"/>
    <property type="project" value="InterPro"/>
</dbReference>
<evidence type="ECO:0000256" key="1">
    <source>
        <dbReference type="ARBA" id="ARBA00007261"/>
    </source>
</evidence>
<evidence type="ECO:0000256" key="3">
    <source>
        <dbReference type="ARBA" id="ARBA00022723"/>
    </source>
</evidence>
<feature type="region of interest" description="Disordered" evidence="7">
    <location>
        <begin position="1"/>
        <end position="71"/>
    </location>
</feature>
<organism evidence="9 10">
    <name type="scientific">Rubus argutus</name>
    <name type="common">Southern blackberry</name>
    <dbReference type="NCBI Taxonomy" id="59490"/>
    <lineage>
        <taxon>Eukaryota</taxon>
        <taxon>Viridiplantae</taxon>
        <taxon>Streptophyta</taxon>
        <taxon>Embryophyta</taxon>
        <taxon>Tracheophyta</taxon>
        <taxon>Spermatophyta</taxon>
        <taxon>Magnoliopsida</taxon>
        <taxon>eudicotyledons</taxon>
        <taxon>Gunneridae</taxon>
        <taxon>Pentapetalae</taxon>
        <taxon>rosids</taxon>
        <taxon>fabids</taxon>
        <taxon>Rosales</taxon>
        <taxon>Rosaceae</taxon>
        <taxon>Rosoideae</taxon>
        <taxon>Rosoideae incertae sedis</taxon>
        <taxon>Rubus</taxon>
    </lineage>
</organism>
<dbReference type="PROSITE" id="PS00143">
    <property type="entry name" value="INSULINASE"/>
    <property type="match status" value="1"/>
</dbReference>
<keyword evidence="5" id="KW-0862">Zinc</keyword>
<dbReference type="GO" id="GO:0005829">
    <property type="term" value="C:cytosol"/>
    <property type="evidence" value="ECO:0007669"/>
    <property type="project" value="TreeGrafter"/>
</dbReference>
<proteinExistence type="inferred from homology"/>
<evidence type="ECO:0000313" key="9">
    <source>
        <dbReference type="EMBL" id="KAK9939655.1"/>
    </source>
</evidence>
<dbReference type="EMBL" id="JBEDUW010000003">
    <property type="protein sequence ID" value="KAK9939655.1"/>
    <property type="molecule type" value="Genomic_DNA"/>
</dbReference>
<accession>A0AAW1XUB2</accession>
<feature type="compositionally biased region" description="Acidic residues" evidence="7">
    <location>
        <begin position="28"/>
        <end position="61"/>
    </location>
</feature>
<sequence>MARCFSSDDIGNPNSPRPLCKVKLRKEEDEDDEDEDSEGEDDEDEDDDDADDDEGDDEGEEAELKKKKGGASQTKKAAAAMCVGIGSFSDPPEAQGLAHFLEHMLFMGSTSFQMKMSMIGALTRFSQFFVSPLVKIEAMEREVQAVDSEFNQIPWGNKKSLVDAMEKGINLREQILKLYRVLLPWWIDEASGHGGGSFVVSCTTYVVPECNYASRVEFEFVLQWVLELFGNVKKGPQVNLEFKAESPIWKAGKIYRLEAVKDVHILHLTWTFPCLRQDYLKKAEDYLSHLLGHEGKGSLHFNSKLEGG</sequence>
<keyword evidence="4" id="KW-0378">Hydrolase</keyword>
<evidence type="ECO:0000256" key="6">
    <source>
        <dbReference type="ARBA" id="ARBA00023049"/>
    </source>
</evidence>
<dbReference type="PANTHER" id="PTHR43690">
    <property type="entry name" value="NARDILYSIN"/>
    <property type="match status" value="1"/>
</dbReference>
<keyword evidence="3" id="KW-0479">Metal-binding</keyword>
<comment type="caution">
    <text evidence="9">The sequence shown here is derived from an EMBL/GenBank/DDBJ whole genome shotgun (WGS) entry which is preliminary data.</text>
</comment>
<protein>
    <recommendedName>
        <fullName evidence="8">Peptidase M16 N-terminal domain-containing protein</fullName>
    </recommendedName>
</protein>
<dbReference type="GO" id="GO:0006508">
    <property type="term" value="P:proteolysis"/>
    <property type="evidence" value="ECO:0007669"/>
    <property type="project" value="UniProtKB-KW"/>
</dbReference>
<comment type="similarity">
    <text evidence="1">Belongs to the peptidase M16 family.</text>
</comment>
<reference evidence="9 10" key="1">
    <citation type="journal article" date="2023" name="G3 (Bethesda)">
        <title>A chromosome-length genome assembly and annotation of blackberry (Rubus argutus, cv. 'Hillquist').</title>
        <authorList>
            <person name="Bruna T."/>
            <person name="Aryal R."/>
            <person name="Dudchenko O."/>
            <person name="Sargent D.J."/>
            <person name="Mead D."/>
            <person name="Buti M."/>
            <person name="Cavallini A."/>
            <person name="Hytonen T."/>
            <person name="Andres J."/>
            <person name="Pham M."/>
            <person name="Weisz D."/>
            <person name="Mascagni F."/>
            <person name="Usai G."/>
            <person name="Natali L."/>
            <person name="Bassil N."/>
            <person name="Fernandez G.E."/>
            <person name="Lomsadze A."/>
            <person name="Armour M."/>
            <person name="Olukolu B."/>
            <person name="Poorten T."/>
            <person name="Britton C."/>
            <person name="Davik J."/>
            <person name="Ashrafi H."/>
            <person name="Aiden E.L."/>
            <person name="Borodovsky M."/>
            <person name="Worthington M."/>
        </authorList>
    </citation>
    <scope>NUCLEOTIDE SEQUENCE [LARGE SCALE GENOMIC DNA]</scope>
    <source>
        <strain evidence="9">PI 553951</strain>
    </source>
</reference>
<feature type="domain" description="Peptidase M16 N-terminal" evidence="8">
    <location>
        <begin position="73"/>
        <end position="112"/>
    </location>
</feature>
<dbReference type="SUPFAM" id="SSF63411">
    <property type="entry name" value="LuxS/MPP-like metallohydrolase"/>
    <property type="match status" value="2"/>
</dbReference>
<dbReference type="Pfam" id="PF00675">
    <property type="entry name" value="Peptidase_M16"/>
    <property type="match status" value="1"/>
</dbReference>
<dbReference type="Proteomes" id="UP001457282">
    <property type="component" value="Unassembled WGS sequence"/>
</dbReference>
<gene>
    <name evidence="9" type="ORF">M0R45_016345</name>
</gene>
<name>A0AAW1XUB2_RUBAR</name>
<evidence type="ECO:0000259" key="8">
    <source>
        <dbReference type="Pfam" id="PF00675"/>
    </source>
</evidence>
<dbReference type="AlphaFoldDB" id="A0AAW1XUB2"/>
<keyword evidence="10" id="KW-1185">Reference proteome</keyword>
<dbReference type="InterPro" id="IPR001431">
    <property type="entry name" value="Pept_M16_Zn_BS"/>
</dbReference>
<keyword evidence="6" id="KW-0482">Metalloprotease</keyword>
<evidence type="ECO:0000313" key="10">
    <source>
        <dbReference type="Proteomes" id="UP001457282"/>
    </source>
</evidence>